<dbReference type="RefSeq" id="WP_264743268.1">
    <property type="nucleotide sequence ID" value="NZ_JAPDHV010000003.1"/>
</dbReference>
<gene>
    <name evidence="2" type="ORF">OH806_08595</name>
</gene>
<comment type="caution">
    <text evidence="2">The sequence shown here is derived from an EMBL/GenBank/DDBJ whole genome shotgun (WGS) entry which is preliminary data.</text>
</comment>
<dbReference type="Proteomes" id="UP001163719">
    <property type="component" value="Unassembled WGS sequence"/>
</dbReference>
<proteinExistence type="predicted"/>
<reference evidence="2" key="1">
    <citation type="submission" date="2022-10" db="EMBL/GenBank/DDBJ databases">
        <title>Chryseobacterium babae sp. nov. isolated from the gut of the beetle Oryctes rhinoceros, and Chryseobacterium kimseyorum sp. nov., isolated from a stick insect rearing cage.</title>
        <authorList>
            <person name="Shelomi M."/>
            <person name="Han C.-J."/>
            <person name="Chen W.-M."/>
            <person name="Chen H.-K."/>
            <person name="Liaw S.-J."/>
            <person name="Muhle E."/>
            <person name="Clermont D."/>
        </authorList>
    </citation>
    <scope>NUCLEOTIDE SEQUENCE</scope>
    <source>
        <strain evidence="2">WLa1L2M3</strain>
    </source>
</reference>
<dbReference type="EMBL" id="JAPDHV010000003">
    <property type="protein sequence ID" value="MCW3161323.1"/>
    <property type="molecule type" value="Genomic_DNA"/>
</dbReference>
<feature type="chain" id="PRO_5045288280" description="SprB repeat-containing protein" evidence="1">
    <location>
        <begin position="19"/>
        <end position="985"/>
    </location>
</feature>
<organism evidence="2 3">
    <name type="scientific">Chryseobacterium oryctis</name>
    <dbReference type="NCBI Taxonomy" id="2952618"/>
    <lineage>
        <taxon>Bacteria</taxon>
        <taxon>Pseudomonadati</taxon>
        <taxon>Bacteroidota</taxon>
        <taxon>Flavobacteriia</taxon>
        <taxon>Flavobacteriales</taxon>
        <taxon>Weeksellaceae</taxon>
        <taxon>Chryseobacterium group</taxon>
        <taxon>Chryseobacterium</taxon>
    </lineage>
</organism>
<evidence type="ECO:0000313" key="2">
    <source>
        <dbReference type="EMBL" id="MCW3161323.1"/>
    </source>
</evidence>
<name>A0ABT3HNY3_9FLAO</name>
<evidence type="ECO:0008006" key="4">
    <source>
        <dbReference type="Google" id="ProtNLM"/>
    </source>
</evidence>
<feature type="signal peptide" evidence="1">
    <location>
        <begin position="1"/>
        <end position="18"/>
    </location>
</feature>
<protein>
    <recommendedName>
        <fullName evidence="4">SprB repeat-containing protein</fullName>
    </recommendedName>
</protein>
<evidence type="ECO:0000313" key="3">
    <source>
        <dbReference type="Proteomes" id="UP001163719"/>
    </source>
</evidence>
<accession>A0ABT3HNY3</accession>
<evidence type="ECO:0000256" key="1">
    <source>
        <dbReference type="SAM" id="SignalP"/>
    </source>
</evidence>
<keyword evidence="3" id="KW-1185">Reference proteome</keyword>
<sequence>MRWVFTTLLLLLAVGLNAQFTITATTTPEFCAGTGAAAFTVNNTVPGATVDFLLYKLPDTTTPYRTASEDATATTTSHTESNLPQGNYRLQVVHSLGGVPTNLTPYNFSIGNNFTAITAQNISITPTTVCGDKATFVVNVAGSGQPARYELRNLSNSVIFPFQTSPNFTSPIAAGTYRLAVEDICGNTTVKDVNVVVSTSIVRPNTSIQLSLTSCNTISYKQGVTATQNNASSPSYIKVFQYPVQLNVEVKNAVTGVVVLQSNMMITNSAEASAGIPITITNFNPGDQLTHTATTTDACGVTATYTRTINYNPNFNFSSSFGECNARYLRILNFSDYFIDAETTVEFISYPAGFKPWEYNPDFVNGAYSHTYNTLPEAYTGGSEIAFGGQYQPVPAGSYTIKVTNECGASVTKIYTFTQPAPQSPSAYNDPDCEEGWHNIGFYYDNGNTIGIAQAIITQAPQEFIDTYGPLPFDASAYIVTNPSTGKKELRMRVPTGIYTFQVTNTCGQEFTRNIDATKKVEVLSHNVTYTRFCGGYFTLNVSATVSGIGASNNVNYYLQKWYPAQNTWGHPTTGVTGDVANANTRQEYNSSTQYYAHGDLRVIAIPRLSKFGGTAMACPARYLVVEEFNIPDGAIKLNDYYTTSCPNGTFNLLLDATGIGTLTYKIIEKDGQSFIIDNGTDPVFTNLAEGSYKVEITDSQCLDVITVTLRVITTKMPIIRASNLCEGENGKLYVSGASYLTVEWYKNGVSTGVFGHSFPFTPYTSATDIGLYEAHLTYNPNPNSCINNVLSFNLTAGMENTPNAGTGQSVTIQQNTLTGPINLFDYLTPPYDAHGYWTDENNTGLLMGNNWYGQFANGGTYEFKYIVDGTCTNSAEATVTIKLEGYCLNDPASPGIGGTDTKVGITLLKRAGADDADNWPMVRKSGHIALESNTKGFVVTRIAKANLGNITKPQEGMMVYDTTDKCLKIYSDGAWRCFNEPTCP</sequence>
<keyword evidence="1" id="KW-0732">Signal</keyword>